<comment type="subcellular location">
    <subcellularLocation>
        <location evidence="1">Membrane</location>
        <topology evidence="1">Multi-pass membrane protein</topology>
    </subcellularLocation>
</comment>
<feature type="transmembrane region" description="Helical" evidence="6">
    <location>
        <begin position="271"/>
        <end position="294"/>
    </location>
</feature>
<keyword evidence="4 6" id="KW-1133">Transmembrane helix</keyword>
<dbReference type="FunFam" id="1.20.1250.20:FF:000034">
    <property type="entry name" value="MFS general substrate transporter"/>
    <property type="match status" value="1"/>
</dbReference>
<dbReference type="InterPro" id="IPR011701">
    <property type="entry name" value="MFS"/>
</dbReference>
<dbReference type="Proteomes" id="UP000288859">
    <property type="component" value="Unassembled WGS sequence"/>
</dbReference>
<dbReference type="InterPro" id="IPR020846">
    <property type="entry name" value="MFS_dom"/>
</dbReference>
<dbReference type="PANTHER" id="PTHR43791:SF85">
    <property type="entry name" value="TRANSPORTER, PUTATIVE (AFU_ORTHOLOGUE AFUA_6G00710)-RELATED"/>
    <property type="match status" value="1"/>
</dbReference>
<feature type="transmembrane region" description="Helical" evidence="6">
    <location>
        <begin position="437"/>
        <end position="458"/>
    </location>
</feature>
<keyword evidence="5 6" id="KW-0472">Membrane</keyword>
<accession>A0A438NA68</accession>
<dbReference type="FunFam" id="1.20.1250.20:FF:000013">
    <property type="entry name" value="MFS general substrate transporter"/>
    <property type="match status" value="1"/>
</dbReference>
<evidence type="ECO:0000259" key="7">
    <source>
        <dbReference type="PROSITE" id="PS50850"/>
    </source>
</evidence>
<organism evidence="8 9">
    <name type="scientific">Exophiala mesophila</name>
    <name type="common">Black yeast-like fungus</name>
    <dbReference type="NCBI Taxonomy" id="212818"/>
    <lineage>
        <taxon>Eukaryota</taxon>
        <taxon>Fungi</taxon>
        <taxon>Dikarya</taxon>
        <taxon>Ascomycota</taxon>
        <taxon>Pezizomycotina</taxon>
        <taxon>Eurotiomycetes</taxon>
        <taxon>Chaetothyriomycetidae</taxon>
        <taxon>Chaetothyriales</taxon>
        <taxon>Herpotrichiellaceae</taxon>
        <taxon>Exophiala</taxon>
    </lineage>
</organism>
<evidence type="ECO:0000256" key="4">
    <source>
        <dbReference type="ARBA" id="ARBA00022989"/>
    </source>
</evidence>
<sequence length="499" mass="55360">MEAVSELKQIPSEIEVKITEEPAFVPDPKMEKQVLRRLDALVLPILAMMYLLSFLDRSNIGNARVAGLQRDLQMSDWAFHVAVTVTYVPYICAEIPSNLVIAKVGARRLIPGLCISWGLVTTLQCRVQSFGGLVACRFFLGLCEGGLIPGIMVYLASFYRRHELQLRVCIFFGFSALAGAFSGLLAAAIVNLHGVGGMEGWRWIFLLEGLFTVVFGIVALFLIPNNPRQVLSFKEHHAEYCEKRLKADVISNEVESTKFNLQNFLSAFTSLHIWALVLLQTAGGMLFFGLAYFMPSIVATLARSFTVTPTVVQIQLLTVPPFVFGFVGSVVVAIVSDKYQARGYTALVMQLFSIVGFAVFLGTSPTRGRVRYAAINLLIFGTYSAAPSILVWPPNNVAPYTKRATAIAMTFIGTNLGGLASSWIYPSSSAPAYRLGGILNLTSACVLWFTVAFLTYYFKHENKLKVKNREKLLRGLEDKTMHEQYEILGDRHPDFKYTP</sequence>
<keyword evidence="3 6" id="KW-0812">Transmembrane</keyword>
<feature type="domain" description="Major facilitator superfamily (MFS) profile" evidence="7">
    <location>
        <begin position="42"/>
        <end position="463"/>
    </location>
</feature>
<dbReference type="SUPFAM" id="SSF103473">
    <property type="entry name" value="MFS general substrate transporter"/>
    <property type="match status" value="1"/>
</dbReference>
<name>A0A438NA68_EXOME</name>
<evidence type="ECO:0000256" key="6">
    <source>
        <dbReference type="SAM" id="Phobius"/>
    </source>
</evidence>
<dbReference type="InterPro" id="IPR036259">
    <property type="entry name" value="MFS_trans_sf"/>
</dbReference>
<proteinExistence type="predicted"/>
<evidence type="ECO:0000313" key="8">
    <source>
        <dbReference type="EMBL" id="RVX72658.1"/>
    </source>
</evidence>
<dbReference type="Gene3D" id="1.20.1250.20">
    <property type="entry name" value="MFS general substrate transporter like domains"/>
    <property type="match status" value="2"/>
</dbReference>
<gene>
    <name evidence="8" type="ORF">B0A52_04056</name>
</gene>
<comment type="caution">
    <text evidence="8">The sequence shown here is derived from an EMBL/GenBank/DDBJ whole genome shotgun (WGS) entry which is preliminary data.</text>
</comment>
<evidence type="ECO:0000256" key="5">
    <source>
        <dbReference type="ARBA" id="ARBA00023136"/>
    </source>
</evidence>
<dbReference type="OrthoDB" id="9971669at2759"/>
<dbReference type="PROSITE" id="PS50850">
    <property type="entry name" value="MFS"/>
    <property type="match status" value="1"/>
</dbReference>
<dbReference type="PANTHER" id="PTHR43791">
    <property type="entry name" value="PERMEASE-RELATED"/>
    <property type="match status" value="1"/>
</dbReference>
<evidence type="ECO:0000313" key="9">
    <source>
        <dbReference type="Proteomes" id="UP000288859"/>
    </source>
</evidence>
<keyword evidence="2" id="KW-0813">Transport</keyword>
<dbReference type="VEuPathDB" id="FungiDB:PV10_03426"/>
<evidence type="ECO:0000256" key="3">
    <source>
        <dbReference type="ARBA" id="ARBA00022692"/>
    </source>
</evidence>
<feature type="transmembrane region" description="Helical" evidence="6">
    <location>
        <begin position="404"/>
        <end position="425"/>
    </location>
</feature>
<dbReference type="GO" id="GO:0016020">
    <property type="term" value="C:membrane"/>
    <property type="evidence" value="ECO:0007669"/>
    <property type="project" value="UniProtKB-SubCell"/>
</dbReference>
<evidence type="ECO:0000256" key="1">
    <source>
        <dbReference type="ARBA" id="ARBA00004141"/>
    </source>
</evidence>
<dbReference type="GO" id="GO:0022857">
    <property type="term" value="F:transmembrane transporter activity"/>
    <property type="evidence" value="ECO:0007669"/>
    <property type="project" value="InterPro"/>
</dbReference>
<dbReference type="Pfam" id="PF07690">
    <property type="entry name" value="MFS_1"/>
    <property type="match status" value="1"/>
</dbReference>
<feature type="transmembrane region" description="Helical" evidence="6">
    <location>
        <begin position="201"/>
        <end position="223"/>
    </location>
</feature>
<feature type="transmembrane region" description="Helical" evidence="6">
    <location>
        <begin position="138"/>
        <end position="156"/>
    </location>
</feature>
<feature type="transmembrane region" description="Helical" evidence="6">
    <location>
        <begin position="314"/>
        <end position="336"/>
    </location>
</feature>
<dbReference type="AlphaFoldDB" id="A0A438NA68"/>
<feature type="transmembrane region" description="Helical" evidence="6">
    <location>
        <begin position="373"/>
        <end position="392"/>
    </location>
</feature>
<reference evidence="8 9" key="1">
    <citation type="submission" date="2017-03" db="EMBL/GenBank/DDBJ databases">
        <title>Genomes of endolithic fungi from Antarctica.</title>
        <authorList>
            <person name="Coleine C."/>
            <person name="Masonjones S."/>
            <person name="Stajich J.E."/>
        </authorList>
    </citation>
    <scope>NUCLEOTIDE SEQUENCE [LARGE SCALE GENOMIC DNA]</scope>
    <source>
        <strain evidence="8 9">CCFEE 6314</strain>
    </source>
</reference>
<protein>
    <recommendedName>
        <fullName evidence="7">Major facilitator superfamily (MFS) profile domain-containing protein</fullName>
    </recommendedName>
</protein>
<feature type="transmembrane region" description="Helical" evidence="6">
    <location>
        <begin position="343"/>
        <end position="361"/>
    </location>
</feature>
<dbReference type="EMBL" id="NAJM01000011">
    <property type="protein sequence ID" value="RVX72658.1"/>
    <property type="molecule type" value="Genomic_DNA"/>
</dbReference>
<feature type="transmembrane region" description="Helical" evidence="6">
    <location>
        <begin position="168"/>
        <end position="189"/>
    </location>
</feature>
<evidence type="ECO:0000256" key="2">
    <source>
        <dbReference type="ARBA" id="ARBA00022448"/>
    </source>
</evidence>